<dbReference type="Proteomes" id="UP000315017">
    <property type="component" value="Chromosome"/>
</dbReference>
<accession>A0A517YJ88</accession>
<reference evidence="2 3" key="1">
    <citation type="submission" date="2019-02" db="EMBL/GenBank/DDBJ databases">
        <title>Deep-cultivation of Planctomycetes and their phenomic and genomic characterization uncovers novel biology.</title>
        <authorList>
            <person name="Wiegand S."/>
            <person name="Jogler M."/>
            <person name="Boedeker C."/>
            <person name="Pinto D."/>
            <person name="Vollmers J."/>
            <person name="Rivas-Marin E."/>
            <person name="Kohn T."/>
            <person name="Peeters S.H."/>
            <person name="Heuer A."/>
            <person name="Rast P."/>
            <person name="Oberbeckmann S."/>
            <person name="Bunk B."/>
            <person name="Jeske O."/>
            <person name="Meyerdierks A."/>
            <person name="Storesund J.E."/>
            <person name="Kallscheuer N."/>
            <person name="Luecker S."/>
            <person name="Lage O.M."/>
            <person name="Pohl T."/>
            <person name="Merkel B.J."/>
            <person name="Hornburger P."/>
            <person name="Mueller R.-W."/>
            <person name="Bruemmer F."/>
            <person name="Labrenz M."/>
            <person name="Spormann A.M."/>
            <person name="Op den Camp H."/>
            <person name="Overmann J."/>
            <person name="Amann R."/>
            <person name="Jetten M.S.M."/>
            <person name="Mascher T."/>
            <person name="Medema M.H."/>
            <person name="Devos D.P."/>
            <person name="Kaster A.-K."/>
            <person name="Ovreas L."/>
            <person name="Rohde M."/>
            <person name="Galperin M.Y."/>
            <person name="Jogler C."/>
        </authorList>
    </citation>
    <scope>NUCLEOTIDE SEQUENCE [LARGE SCALE GENOMIC DNA]</scope>
    <source>
        <strain evidence="2 3">ETA_A8</strain>
    </source>
</reference>
<evidence type="ECO:0000256" key="1">
    <source>
        <dbReference type="SAM" id="MobiDB-lite"/>
    </source>
</evidence>
<proteinExistence type="predicted"/>
<dbReference type="KEGG" id="aagg:ETAA8_54090"/>
<evidence type="ECO:0000313" key="3">
    <source>
        <dbReference type="Proteomes" id="UP000315017"/>
    </source>
</evidence>
<dbReference type="AlphaFoldDB" id="A0A517YJ88"/>
<dbReference type="EMBL" id="CP036274">
    <property type="protein sequence ID" value="QDU30290.1"/>
    <property type="molecule type" value="Genomic_DNA"/>
</dbReference>
<name>A0A517YJ88_9BACT</name>
<feature type="region of interest" description="Disordered" evidence="1">
    <location>
        <begin position="83"/>
        <end position="107"/>
    </location>
</feature>
<gene>
    <name evidence="2" type="ORF">ETAA8_54090</name>
</gene>
<keyword evidence="3" id="KW-1185">Reference proteome</keyword>
<organism evidence="2 3">
    <name type="scientific">Anatilimnocola aggregata</name>
    <dbReference type="NCBI Taxonomy" id="2528021"/>
    <lineage>
        <taxon>Bacteria</taxon>
        <taxon>Pseudomonadati</taxon>
        <taxon>Planctomycetota</taxon>
        <taxon>Planctomycetia</taxon>
        <taxon>Pirellulales</taxon>
        <taxon>Pirellulaceae</taxon>
        <taxon>Anatilimnocola</taxon>
    </lineage>
</organism>
<sequence length="107" mass="11522">MKLLKPKVTQLGVMNDGTVCRHVAHVCDTGVAPAAGNNQATRALTPNVGHTVRLPKWHSPGRAGLPRGIVGTFWRLHGQVSHPHSALTRQTPARRGFNQVSPFHKAG</sequence>
<protein>
    <submittedName>
        <fullName evidence="2">Uncharacterized protein</fullName>
    </submittedName>
</protein>
<evidence type="ECO:0000313" key="2">
    <source>
        <dbReference type="EMBL" id="QDU30290.1"/>
    </source>
</evidence>